<dbReference type="NCBIfam" id="NF045534">
    <property type="entry name" value="small_EYxxD"/>
    <property type="match status" value="1"/>
</dbReference>
<keyword evidence="3" id="KW-1185">Reference proteome</keyword>
<evidence type="ECO:0000256" key="1">
    <source>
        <dbReference type="SAM" id="Phobius"/>
    </source>
</evidence>
<reference evidence="2 3" key="1">
    <citation type="journal article" date="2000" name="Nucleic Acids Res.">
        <title>Complete genome sequence of the alkaliphilic bacterium Bacillus halodurans and genomic sequence comparison with Bacillus subtilis.</title>
        <authorList>
            <person name="Takami H."/>
            <person name="Nakasone K."/>
            <person name="Takaki Y."/>
            <person name="Maeno G."/>
            <person name="Sasaki R."/>
            <person name="Masui N."/>
            <person name="Fuji F."/>
            <person name="Hirama C."/>
            <person name="Nakamura Y."/>
            <person name="Ogasawara N."/>
            <person name="Kuhara S."/>
            <person name="Horikoshi K."/>
        </authorList>
    </citation>
    <scope>NUCLEOTIDE SEQUENCE [LARGE SCALE GENOMIC DNA]</scope>
    <source>
        <strain evidence="3">ATCC BAA-125 / DSM 18197 / FERM 7344 / JCM 9153 / C-125</strain>
    </source>
</reference>
<evidence type="ECO:0000313" key="2">
    <source>
        <dbReference type="EMBL" id="BAB04354.1"/>
    </source>
</evidence>
<feature type="transmembrane region" description="Helical" evidence="1">
    <location>
        <begin position="13"/>
        <end position="31"/>
    </location>
</feature>
<keyword evidence="1" id="KW-0812">Transmembrane</keyword>
<keyword evidence="1" id="KW-0472">Membrane</keyword>
<evidence type="ECO:0000313" key="3">
    <source>
        <dbReference type="Proteomes" id="UP000001258"/>
    </source>
</evidence>
<dbReference type="EMBL" id="BA000004">
    <property type="protein sequence ID" value="BAB04354.1"/>
    <property type="molecule type" value="Genomic_DNA"/>
</dbReference>
<gene>
    <name evidence="2" type="ordered locus">BH0635</name>
</gene>
<dbReference type="KEGG" id="bha:BH0635"/>
<keyword evidence="1" id="KW-1133">Transmembrane helix</keyword>
<dbReference type="RefSeq" id="WP_010896811.1">
    <property type="nucleotide sequence ID" value="NC_002570.2"/>
</dbReference>
<protein>
    <submittedName>
        <fullName evidence="2">BH0635 protein</fullName>
    </submittedName>
</protein>
<sequence>MTINIQEYATDTLFVYALLIGSIMAIIALFVRKRRARR</sequence>
<dbReference type="AlphaFoldDB" id="Q9KF51"/>
<dbReference type="HOGENOM" id="CLU_218988_0_0_9"/>
<organism evidence="2 3">
    <name type="scientific">Halalkalibacterium halodurans (strain ATCC BAA-125 / DSM 18197 / FERM 7344 / JCM 9153 / C-125)</name>
    <name type="common">Bacillus halodurans</name>
    <dbReference type="NCBI Taxonomy" id="272558"/>
    <lineage>
        <taxon>Bacteria</taxon>
        <taxon>Bacillati</taxon>
        <taxon>Bacillota</taxon>
        <taxon>Bacilli</taxon>
        <taxon>Bacillales</taxon>
        <taxon>Bacillaceae</taxon>
        <taxon>Halalkalibacterium (ex Joshi et al. 2022)</taxon>
    </lineage>
</organism>
<dbReference type="GeneID" id="89224056"/>
<proteinExistence type="predicted"/>
<accession>Q9KF51</accession>
<dbReference type="PIR" id="C83729">
    <property type="entry name" value="C83729"/>
</dbReference>
<name>Q9KF51_HALH5</name>
<dbReference type="Proteomes" id="UP000001258">
    <property type="component" value="Chromosome"/>
</dbReference>